<comment type="caution">
    <text evidence="1">The sequence shown here is derived from an EMBL/GenBank/DDBJ whole genome shotgun (WGS) entry which is preliminary data.</text>
</comment>
<proteinExistence type="predicted"/>
<organism evidence="1 2">
    <name type="scientific">Bacteroides reticulotermitis</name>
    <dbReference type="NCBI Taxonomy" id="1133319"/>
    <lineage>
        <taxon>Bacteria</taxon>
        <taxon>Pseudomonadati</taxon>
        <taxon>Bacteroidota</taxon>
        <taxon>Bacteroidia</taxon>
        <taxon>Bacteroidales</taxon>
        <taxon>Bacteroidaceae</taxon>
        <taxon>Bacteroides</taxon>
    </lineage>
</organism>
<evidence type="ECO:0000313" key="1">
    <source>
        <dbReference type="EMBL" id="MBB4046420.1"/>
    </source>
</evidence>
<dbReference type="AlphaFoldDB" id="A0A840D2V3"/>
<keyword evidence="2" id="KW-1185">Reference proteome</keyword>
<reference evidence="1" key="1">
    <citation type="submission" date="2020-08" db="EMBL/GenBank/DDBJ databases">
        <title>Genomic Encyclopedia of Type Strains, Phase IV (KMG-IV): sequencing the most valuable type-strain genomes for metagenomic binning, comparative biology and taxonomic classification.</title>
        <authorList>
            <person name="Goeker M."/>
        </authorList>
    </citation>
    <scope>NUCLEOTIDE SEQUENCE [LARGE SCALE GENOMIC DNA]</scope>
    <source>
        <strain evidence="1">DSM 105720</strain>
    </source>
</reference>
<protein>
    <submittedName>
        <fullName evidence="1">Uncharacterized protein</fullName>
    </submittedName>
</protein>
<name>A0A840D2V3_9BACE</name>
<gene>
    <name evidence="1" type="ORF">GGR06_004254</name>
</gene>
<dbReference type="Proteomes" id="UP000560658">
    <property type="component" value="Unassembled WGS sequence"/>
</dbReference>
<evidence type="ECO:0000313" key="2">
    <source>
        <dbReference type="Proteomes" id="UP000560658"/>
    </source>
</evidence>
<dbReference type="EMBL" id="JACIER010000035">
    <property type="protein sequence ID" value="MBB4046420.1"/>
    <property type="molecule type" value="Genomic_DNA"/>
</dbReference>
<accession>A0A840D2V3</accession>
<sequence length="36" mass="4072">MIIGSLLVFNALCWIWIAHSLSNAPTDIELWGEEVE</sequence>